<accession>A0ABQ5LWH8</accession>
<keyword evidence="3" id="KW-1185">Reference proteome</keyword>
<feature type="domain" description="N-acetyltransferase" evidence="1">
    <location>
        <begin position="20"/>
        <end position="156"/>
    </location>
</feature>
<gene>
    <name evidence="2" type="ORF">STA1M1_32110</name>
</gene>
<dbReference type="Gene3D" id="3.40.630.30">
    <property type="match status" value="1"/>
</dbReference>
<dbReference type="Proteomes" id="UP001144205">
    <property type="component" value="Unassembled WGS sequence"/>
</dbReference>
<dbReference type="RefSeq" id="WP_281843371.1">
    <property type="nucleotide sequence ID" value="NZ_BROH01000011.1"/>
</dbReference>
<dbReference type="Pfam" id="PF13302">
    <property type="entry name" value="Acetyltransf_3"/>
    <property type="match status" value="1"/>
</dbReference>
<name>A0ABQ5LWH8_9RHOB</name>
<dbReference type="SUPFAM" id="SSF55729">
    <property type="entry name" value="Acyl-CoA N-acyltransferases (Nat)"/>
    <property type="match status" value="1"/>
</dbReference>
<dbReference type="InterPro" id="IPR051531">
    <property type="entry name" value="N-acetyltransferase"/>
</dbReference>
<dbReference type="EMBL" id="BROH01000011">
    <property type="protein sequence ID" value="GKY89342.1"/>
    <property type="molecule type" value="Genomic_DNA"/>
</dbReference>
<proteinExistence type="predicted"/>
<dbReference type="PANTHER" id="PTHR43792">
    <property type="entry name" value="GNAT FAMILY, PUTATIVE (AFU_ORTHOLOGUE AFUA_3G00765)-RELATED-RELATED"/>
    <property type="match status" value="1"/>
</dbReference>
<dbReference type="PANTHER" id="PTHR43792:SF1">
    <property type="entry name" value="N-ACETYLTRANSFERASE DOMAIN-CONTAINING PROTEIN"/>
    <property type="match status" value="1"/>
</dbReference>
<reference evidence="2" key="1">
    <citation type="journal article" date="2023" name="Int. J. Syst. Evol. Microbiol.">
        <title>Sinisalibacter aestuarii sp. nov., isolated from estuarine sediment of the Arakawa River.</title>
        <authorList>
            <person name="Arafat S.T."/>
            <person name="Hirano S."/>
            <person name="Sato A."/>
            <person name="Takeuchi K."/>
            <person name="Yasuda T."/>
            <person name="Terahara T."/>
            <person name="Hamada M."/>
            <person name="Kobayashi T."/>
        </authorList>
    </citation>
    <scope>NUCLEOTIDE SEQUENCE</scope>
    <source>
        <strain evidence="2">B-399</strain>
    </source>
</reference>
<dbReference type="InterPro" id="IPR016181">
    <property type="entry name" value="Acyl_CoA_acyltransferase"/>
</dbReference>
<protein>
    <submittedName>
        <fullName evidence="2">GNAT family acetyltransferase</fullName>
    </submittedName>
</protein>
<evidence type="ECO:0000313" key="2">
    <source>
        <dbReference type="EMBL" id="GKY89342.1"/>
    </source>
</evidence>
<comment type="caution">
    <text evidence="2">The sequence shown here is derived from an EMBL/GenBank/DDBJ whole genome shotgun (WGS) entry which is preliminary data.</text>
</comment>
<evidence type="ECO:0000259" key="1">
    <source>
        <dbReference type="Pfam" id="PF13302"/>
    </source>
</evidence>
<evidence type="ECO:0000313" key="3">
    <source>
        <dbReference type="Proteomes" id="UP001144205"/>
    </source>
</evidence>
<organism evidence="2 3">
    <name type="scientific">Sinisalibacter aestuarii</name>
    <dbReference type="NCBI Taxonomy" id="2949426"/>
    <lineage>
        <taxon>Bacteria</taxon>
        <taxon>Pseudomonadati</taxon>
        <taxon>Pseudomonadota</taxon>
        <taxon>Alphaproteobacteria</taxon>
        <taxon>Rhodobacterales</taxon>
        <taxon>Roseobacteraceae</taxon>
        <taxon>Sinisalibacter</taxon>
    </lineage>
</organism>
<dbReference type="InterPro" id="IPR000182">
    <property type="entry name" value="GNAT_dom"/>
</dbReference>
<sequence length="183" mass="20637">MTMAELAPTTIVIPTLETERMFLRAFREEDFEEEVAFFESDRSRMVGGPLPRPQVWRTMAAMVGHWHLRGFGFWALEEKATGRYLGRTGLWQPDGWPDREIGWTLMGHAEGKGFAREAALAARSHAYRMLGWTTAISLIMAGNLRSEALALRLGAQRESEFLHPTLGAMNIWRHPGPGAEALQ</sequence>